<feature type="compositionally biased region" description="Polar residues" evidence="1">
    <location>
        <begin position="70"/>
        <end position="85"/>
    </location>
</feature>
<dbReference type="RefSeq" id="XP_030637545.1">
    <property type="nucleotide sequence ID" value="XM_030781685.1"/>
</dbReference>
<feature type="compositionally biased region" description="Basic and acidic residues" evidence="1">
    <location>
        <begin position="636"/>
        <end position="650"/>
    </location>
</feature>
<feature type="compositionally biased region" description="Polar residues" evidence="1">
    <location>
        <begin position="481"/>
        <end position="492"/>
    </location>
</feature>
<keyword evidence="2" id="KW-1185">Reference proteome</keyword>
<dbReference type="Proteomes" id="UP000504632">
    <property type="component" value="Chromosome 8"/>
</dbReference>
<feature type="compositionally biased region" description="Low complexity" evidence="1">
    <location>
        <begin position="179"/>
        <end position="195"/>
    </location>
</feature>
<dbReference type="GeneID" id="115818331"/>
<feature type="region of interest" description="Disordered" evidence="1">
    <location>
        <begin position="118"/>
        <end position="442"/>
    </location>
</feature>
<dbReference type="InParanoid" id="A0A6J2VWW1"/>
<dbReference type="PANTHER" id="PTHR21555:SF0">
    <property type="entry name" value="SPECIFICALLY ANDROGEN-REGULATED GENE PROTEIN"/>
    <property type="match status" value="1"/>
</dbReference>
<sequence>MDSLTNADSAGSCDSVISLNSAFSDDSLGYLSAEERACLIFLEETIESLQADDDSGLSHDEQDQLRHSQETNPLQDHSINESQSDGVLKVNSDQDEADDKKRKRLSCLVPTPLLLATGGVNVLPKPSGSVTDPRPGAAEENPGVPAMFSDPAPPTTDELTEEATGSEEMTNHEDAELATPTNFPFPTPTSLSSNTCEVDGAPKENPQDVGSIPFHRWVSSEMALIPPPSDFMDGPVGDSEPPDFVPALPPENKLPPQSQPERSETLAPRALDTPAEEDAPAAPEVDRPPEEDAAALPVVDRPAEEDAPGPPVVDRPAEEDAPAPPVVDRPAEETKVHRAESLKASGVLSDSDLEKLRKKASVKKVPPATDSQSNTDHSSLPLSSTDTPPVTHSENSELRSPPSVAPKPKKLPPNIILKNQKTQDSKSGHLPVSAGERVIMDPQKVRMEALRKLGLLKNDEVDSGPIPSPSLSPKCHRHRASPTSPSGRSSLTELPPGDSAQSPSLPSEPGPDTPTCTADAGRVSPLILRQERKPEKTLVVKSPSPTNAHQDNNLDKISVELSPGQLRKTLIHPPSPSDMKDTGNHQGLTQAELLKRDIGTRVLPAAPPTLPHSDSSKEPRSHGISVVISPHSQNGENRREALKKLGLLRD</sequence>
<evidence type="ECO:0000313" key="2">
    <source>
        <dbReference type="Proteomes" id="UP000504632"/>
    </source>
</evidence>
<accession>A0A6J2VWW1</accession>
<organism evidence="2 3">
    <name type="scientific">Chanos chanos</name>
    <name type="common">Milkfish</name>
    <name type="synonym">Mugil chanos</name>
    <dbReference type="NCBI Taxonomy" id="29144"/>
    <lineage>
        <taxon>Eukaryota</taxon>
        <taxon>Metazoa</taxon>
        <taxon>Chordata</taxon>
        <taxon>Craniata</taxon>
        <taxon>Vertebrata</taxon>
        <taxon>Euteleostomi</taxon>
        <taxon>Actinopterygii</taxon>
        <taxon>Neopterygii</taxon>
        <taxon>Teleostei</taxon>
        <taxon>Ostariophysi</taxon>
        <taxon>Gonorynchiformes</taxon>
        <taxon>Chanidae</taxon>
        <taxon>Chanos</taxon>
    </lineage>
</organism>
<evidence type="ECO:0000313" key="3">
    <source>
        <dbReference type="RefSeq" id="XP_030637545.1"/>
    </source>
</evidence>
<dbReference type="OrthoDB" id="9898538at2759"/>
<protein>
    <submittedName>
        <fullName evidence="3">Specifically androgen-regulated gene protein</fullName>
    </submittedName>
</protein>
<feature type="region of interest" description="Disordered" evidence="1">
    <location>
        <begin position="456"/>
        <end position="585"/>
    </location>
</feature>
<reference evidence="3" key="1">
    <citation type="submission" date="2025-08" db="UniProtKB">
        <authorList>
            <consortium name="RefSeq"/>
        </authorList>
    </citation>
    <scope>IDENTIFICATION</scope>
</reference>
<dbReference type="AlphaFoldDB" id="A0A6J2VWW1"/>
<feature type="compositionally biased region" description="Pro residues" evidence="1">
    <location>
        <begin position="243"/>
        <end position="253"/>
    </location>
</feature>
<feature type="compositionally biased region" description="Low complexity" evidence="1">
    <location>
        <begin position="375"/>
        <end position="389"/>
    </location>
</feature>
<evidence type="ECO:0000256" key="1">
    <source>
        <dbReference type="SAM" id="MobiDB-lite"/>
    </source>
</evidence>
<proteinExistence type="predicted"/>
<dbReference type="Pfam" id="PF15385">
    <property type="entry name" value="SARG"/>
    <property type="match status" value="3"/>
</dbReference>
<dbReference type="InterPro" id="IPR026152">
    <property type="entry name" value="SARG"/>
</dbReference>
<feature type="compositionally biased region" description="Basic and acidic residues" evidence="1">
    <location>
        <begin position="56"/>
        <end position="69"/>
    </location>
</feature>
<gene>
    <name evidence="3" type="primary">LOC115818331</name>
</gene>
<feature type="compositionally biased region" description="Basic and acidic residues" evidence="1">
    <location>
        <begin position="529"/>
        <end position="538"/>
    </location>
</feature>
<dbReference type="PANTHER" id="PTHR21555">
    <property type="entry name" value="SPECIFICALLY ANDROGEN-REGULATED GENE PROTEIN"/>
    <property type="match status" value="1"/>
</dbReference>
<feature type="region of interest" description="Disordered" evidence="1">
    <location>
        <begin position="51"/>
        <end position="103"/>
    </location>
</feature>
<feature type="region of interest" description="Disordered" evidence="1">
    <location>
        <begin position="602"/>
        <end position="650"/>
    </location>
</feature>
<feature type="compositionally biased region" description="Basic and acidic residues" evidence="1">
    <location>
        <begin position="329"/>
        <end position="341"/>
    </location>
</feature>
<name>A0A6J2VWW1_CHACN</name>